<name>M5RW40_9BACT</name>
<keyword evidence="2" id="KW-0472">Membrane</keyword>
<dbReference type="AlphaFoldDB" id="M5RW40"/>
<organism evidence="3 4">
    <name type="scientific">Rhodopirellula europaea SH398</name>
    <dbReference type="NCBI Taxonomy" id="1263868"/>
    <lineage>
        <taxon>Bacteria</taxon>
        <taxon>Pseudomonadati</taxon>
        <taxon>Planctomycetota</taxon>
        <taxon>Planctomycetia</taxon>
        <taxon>Pirellulales</taxon>
        <taxon>Pirellulaceae</taxon>
        <taxon>Rhodopirellula</taxon>
    </lineage>
</organism>
<dbReference type="Pfam" id="PF06961">
    <property type="entry name" value="DUF1294"/>
    <property type="match status" value="1"/>
</dbReference>
<evidence type="ECO:0000256" key="1">
    <source>
        <dbReference type="SAM" id="MobiDB-lite"/>
    </source>
</evidence>
<dbReference type="Proteomes" id="UP000011996">
    <property type="component" value="Unassembled WGS sequence"/>
</dbReference>
<comment type="caution">
    <text evidence="3">The sequence shown here is derived from an EMBL/GenBank/DDBJ whole genome shotgun (WGS) entry which is preliminary data.</text>
</comment>
<proteinExistence type="predicted"/>
<feature type="transmembrane region" description="Helical" evidence="2">
    <location>
        <begin position="98"/>
        <end position="119"/>
    </location>
</feature>
<sequence>MTCEEQSLERTRGKMQREWNTPSEKRSVTLALIIAAETFFASVLTAVLYWKDKRAARGKTQRIPEKTLLLASLLGGWPGGYLAGQKLRHKTSKVSYRISFVVAAVIHVVSVVAILWWGVR</sequence>
<evidence type="ECO:0000256" key="2">
    <source>
        <dbReference type="SAM" id="Phobius"/>
    </source>
</evidence>
<gene>
    <name evidence="3" type="ORF">RESH_06008</name>
</gene>
<dbReference type="EMBL" id="ANOF01000197">
    <property type="protein sequence ID" value="EMI23401.1"/>
    <property type="molecule type" value="Genomic_DNA"/>
</dbReference>
<evidence type="ECO:0000313" key="3">
    <source>
        <dbReference type="EMBL" id="EMI23401.1"/>
    </source>
</evidence>
<dbReference type="InterPro" id="IPR010718">
    <property type="entry name" value="DUF1294"/>
</dbReference>
<reference evidence="3 4" key="1">
    <citation type="journal article" date="2013" name="Mar. Genomics">
        <title>Expression of sulfatases in Rhodopirellula baltica and the diversity of sulfatases in the genus Rhodopirellula.</title>
        <authorList>
            <person name="Wegner C.E."/>
            <person name="Richter-Heitmann T."/>
            <person name="Klindworth A."/>
            <person name="Klockow C."/>
            <person name="Richter M."/>
            <person name="Achstetter T."/>
            <person name="Glockner F.O."/>
            <person name="Harder J."/>
        </authorList>
    </citation>
    <scope>NUCLEOTIDE SEQUENCE [LARGE SCALE GENOMIC DNA]</scope>
    <source>
        <strain evidence="3 4">SH398</strain>
    </source>
</reference>
<keyword evidence="2" id="KW-0812">Transmembrane</keyword>
<evidence type="ECO:0000313" key="4">
    <source>
        <dbReference type="Proteomes" id="UP000011996"/>
    </source>
</evidence>
<protein>
    <submittedName>
        <fullName evidence="3">Membrane protein containing DUF1294</fullName>
    </submittedName>
</protein>
<feature type="transmembrane region" description="Helical" evidence="2">
    <location>
        <begin position="28"/>
        <end position="50"/>
    </location>
</feature>
<feature type="region of interest" description="Disordered" evidence="1">
    <location>
        <begin position="1"/>
        <end position="20"/>
    </location>
</feature>
<feature type="compositionally biased region" description="Basic and acidic residues" evidence="1">
    <location>
        <begin position="7"/>
        <end position="20"/>
    </location>
</feature>
<dbReference type="PATRIC" id="fig|1263868.3.peg.6517"/>
<keyword evidence="2" id="KW-1133">Transmembrane helix</keyword>
<accession>M5RW40</accession>